<dbReference type="Proteomes" id="UP000663848">
    <property type="component" value="Unassembled WGS sequence"/>
</dbReference>
<sequence length="80" mass="9289">RVVEIKQTANNNRLWEVQLNITGDNDQQLSTLTNRIKEEIGGRGWQRMGKLMLKVGHFNQAEELYKELLENVSTDSDRAF</sequence>
<feature type="non-terminal residue" evidence="1">
    <location>
        <position position="1"/>
    </location>
</feature>
<evidence type="ECO:0000313" key="1">
    <source>
        <dbReference type="EMBL" id="CAF5098618.1"/>
    </source>
</evidence>
<feature type="non-terminal residue" evidence="1">
    <location>
        <position position="80"/>
    </location>
</feature>
<evidence type="ECO:0000313" key="2">
    <source>
        <dbReference type="Proteomes" id="UP000663848"/>
    </source>
</evidence>
<gene>
    <name evidence="1" type="ORF">QYT958_LOCUS44718</name>
</gene>
<reference evidence="1" key="1">
    <citation type="submission" date="2021-02" db="EMBL/GenBank/DDBJ databases">
        <authorList>
            <person name="Nowell W R."/>
        </authorList>
    </citation>
    <scope>NUCLEOTIDE SEQUENCE</scope>
</reference>
<dbReference type="AlphaFoldDB" id="A0A822EIJ5"/>
<comment type="caution">
    <text evidence="1">The sequence shown here is derived from an EMBL/GenBank/DDBJ whole genome shotgun (WGS) entry which is preliminary data.</text>
</comment>
<name>A0A822EIJ5_9BILA</name>
<organism evidence="1 2">
    <name type="scientific">Rotaria socialis</name>
    <dbReference type="NCBI Taxonomy" id="392032"/>
    <lineage>
        <taxon>Eukaryota</taxon>
        <taxon>Metazoa</taxon>
        <taxon>Spiralia</taxon>
        <taxon>Gnathifera</taxon>
        <taxon>Rotifera</taxon>
        <taxon>Eurotatoria</taxon>
        <taxon>Bdelloidea</taxon>
        <taxon>Philodinida</taxon>
        <taxon>Philodinidae</taxon>
        <taxon>Rotaria</taxon>
    </lineage>
</organism>
<accession>A0A822EIJ5</accession>
<dbReference type="EMBL" id="CAJOBR010070679">
    <property type="protein sequence ID" value="CAF5098618.1"/>
    <property type="molecule type" value="Genomic_DNA"/>
</dbReference>
<proteinExistence type="predicted"/>
<protein>
    <submittedName>
        <fullName evidence="1">Uncharacterized protein</fullName>
    </submittedName>
</protein>